<dbReference type="PANTHER" id="PTHR42939:SF1">
    <property type="entry name" value="ABC TRANSPORTER ATP-BINDING PROTEIN ALBC-RELATED"/>
    <property type="match status" value="1"/>
</dbReference>
<gene>
    <name evidence="5" type="primary">yxlF_2</name>
    <name evidence="5" type="ORF">Pla163_05990</name>
</gene>
<dbReference type="RefSeq" id="WP_145183295.1">
    <property type="nucleotide sequence ID" value="NZ_CP036290.1"/>
</dbReference>
<sequence length="256" mass="27983">MNVQSESTHDLAADDALDPVLDARDLTVRYRRDVVIDRASFELRRGETTFLLGANGAGKTTLLRALIAAAPVRSGSVRLGEVDVLRRPGRARSRIGFVPDQLDLPAWMSGREALGFVGAHFSCWRGSRAETMLADFGVDGERPVGELSRGQGVLVMLAAALGHEPDLLLLDEPFANLDPGARVLVQRALLEHVDTSRTACLISTHDLDVAARLADRVLLLEDGRVHEIDAVEPVEPRSLVRRREELLEAAFATEVR</sequence>
<name>A0A518CWB6_9BACT</name>
<keyword evidence="5" id="KW-0378">Hydrolase</keyword>
<dbReference type="AlphaFoldDB" id="A0A518CWB6"/>
<dbReference type="Gene3D" id="3.40.50.300">
    <property type="entry name" value="P-loop containing nucleotide triphosphate hydrolases"/>
    <property type="match status" value="1"/>
</dbReference>
<evidence type="ECO:0000256" key="2">
    <source>
        <dbReference type="ARBA" id="ARBA00022741"/>
    </source>
</evidence>
<evidence type="ECO:0000256" key="1">
    <source>
        <dbReference type="ARBA" id="ARBA00022448"/>
    </source>
</evidence>
<dbReference type="SUPFAM" id="SSF52540">
    <property type="entry name" value="P-loop containing nucleoside triphosphate hydrolases"/>
    <property type="match status" value="1"/>
</dbReference>
<dbReference type="SMART" id="SM00382">
    <property type="entry name" value="AAA"/>
    <property type="match status" value="1"/>
</dbReference>
<dbReference type="InterPro" id="IPR003439">
    <property type="entry name" value="ABC_transporter-like_ATP-bd"/>
</dbReference>
<evidence type="ECO:0000256" key="3">
    <source>
        <dbReference type="ARBA" id="ARBA00022840"/>
    </source>
</evidence>
<keyword evidence="3 5" id="KW-0067">ATP-binding</keyword>
<dbReference type="InterPro" id="IPR003593">
    <property type="entry name" value="AAA+_ATPase"/>
</dbReference>
<protein>
    <submittedName>
        <fullName evidence="5">Putative ABC transporter ATP-binding protein YxlF</fullName>
        <ecNumber evidence="5">3.6.3.-</ecNumber>
    </submittedName>
</protein>
<keyword evidence="2" id="KW-0547">Nucleotide-binding</keyword>
<organism evidence="5 6">
    <name type="scientific">Rohdeia mirabilis</name>
    <dbReference type="NCBI Taxonomy" id="2528008"/>
    <lineage>
        <taxon>Bacteria</taxon>
        <taxon>Pseudomonadati</taxon>
        <taxon>Planctomycetota</taxon>
        <taxon>Planctomycetia</taxon>
        <taxon>Planctomycetia incertae sedis</taxon>
        <taxon>Rohdeia</taxon>
    </lineage>
</organism>
<reference evidence="5 6" key="1">
    <citation type="submission" date="2019-02" db="EMBL/GenBank/DDBJ databases">
        <title>Deep-cultivation of Planctomycetes and their phenomic and genomic characterization uncovers novel biology.</title>
        <authorList>
            <person name="Wiegand S."/>
            <person name="Jogler M."/>
            <person name="Boedeker C."/>
            <person name="Pinto D."/>
            <person name="Vollmers J."/>
            <person name="Rivas-Marin E."/>
            <person name="Kohn T."/>
            <person name="Peeters S.H."/>
            <person name="Heuer A."/>
            <person name="Rast P."/>
            <person name="Oberbeckmann S."/>
            <person name="Bunk B."/>
            <person name="Jeske O."/>
            <person name="Meyerdierks A."/>
            <person name="Storesund J.E."/>
            <person name="Kallscheuer N."/>
            <person name="Luecker S."/>
            <person name="Lage O.M."/>
            <person name="Pohl T."/>
            <person name="Merkel B.J."/>
            <person name="Hornburger P."/>
            <person name="Mueller R.-W."/>
            <person name="Bruemmer F."/>
            <person name="Labrenz M."/>
            <person name="Spormann A.M."/>
            <person name="Op den Camp H."/>
            <person name="Overmann J."/>
            <person name="Amann R."/>
            <person name="Jetten M.S.M."/>
            <person name="Mascher T."/>
            <person name="Medema M.H."/>
            <person name="Devos D.P."/>
            <person name="Kaster A.-K."/>
            <person name="Ovreas L."/>
            <person name="Rohde M."/>
            <person name="Galperin M.Y."/>
            <person name="Jogler C."/>
        </authorList>
    </citation>
    <scope>NUCLEOTIDE SEQUENCE [LARGE SCALE GENOMIC DNA]</scope>
    <source>
        <strain evidence="5 6">Pla163</strain>
    </source>
</reference>
<evidence type="ECO:0000313" key="6">
    <source>
        <dbReference type="Proteomes" id="UP000319342"/>
    </source>
</evidence>
<dbReference type="PANTHER" id="PTHR42939">
    <property type="entry name" value="ABC TRANSPORTER ATP-BINDING PROTEIN ALBC-RELATED"/>
    <property type="match status" value="1"/>
</dbReference>
<keyword evidence="1" id="KW-0813">Transport</keyword>
<dbReference type="Pfam" id="PF00005">
    <property type="entry name" value="ABC_tran"/>
    <property type="match status" value="1"/>
</dbReference>
<dbReference type="CDD" id="cd03230">
    <property type="entry name" value="ABC_DR_subfamily_A"/>
    <property type="match status" value="1"/>
</dbReference>
<dbReference type="GO" id="GO:0016887">
    <property type="term" value="F:ATP hydrolysis activity"/>
    <property type="evidence" value="ECO:0007669"/>
    <property type="project" value="InterPro"/>
</dbReference>
<dbReference type="OrthoDB" id="9795548at2"/>
<dbReference type="Proteomes" id="UP000319342">
    <property type="component" value="Chromosome"/>
</dbReference>
<dbReference type="PROSITE" id="PS50893">
    <property type="entry name" value="ABC_TRANSPORTER_2"/>
    <property type="match status" value="1"/>
</dbReference>
<evidence type="ECO:0000313" key="5">
    <source>
        <dbReference type="EMBL" id="QDU83500.1"/>
    </source>
</evidence>
<evidence type="ECO:0000259" key="4">
    <source>
        <dbReference type="PROSITE" id="PS50893"/>
    </source>
</evidence>
<feature type="domain" description="ABC transporter" evidence="4">
    <location>
        <begin position="21"/>
        <end position="247"/>
    </location>
</feature>
<dbReference type="EC" id="3.6.3.-" evidence="5"/>
<dbReference type="InterPro" id="IPR027417">
    <property type="entry name" value="P-loop_NTPase"/>
</dbReference>
<dbReference type="InterPro" id="IPR051782">
    <property type="entry name" value="ABC_Transporter_VariousFunc"/>
</dbReference>
<keyword evidence="6" id="KW-1185">Reference proteome</keyword>
<dbReference type="EMBL" id="CP036290">
    <property type="protein sequence ID" value="QDU83500.1"/>
    <property type="molecule type" value="Genomic_DNA"/>
</dbReference>
<dbReference type="GO" id="GO:0005524">
    <property type="term" value="F:ATP binding"/>
    <property type="evidence" value="ECO:0007669"/>
    <property type="project" value="UniProtKB-KW"/>
</dbReference>
<accession>A0A518CWB6</accession>
<proteinExistence type="predicted"/>